<reference evidence="1 2" key="1">
    <citation type="submission" date="2018-05" db="EMBL/GenBank/DDBJ databases">
        <title>Genome sequencing of Flavobacterium sp. HYN0049.</title>
        <authorList>
            <person name="Yi H."/>
            <person name="Baek C."/>
        </authorList>
    </citation>
    <scope>NUCLEOTIDE SEQUENCE [LARGE SCALE GENOMIC DNA]</scope>
    <source>
        <strain evidence="1 2">HYN0049</strain>
    </source>
</reference>
<name>A0A2S1SKH1_9FLAO</name>
<protein>
    <submittedName>
        <fullName evidence="1">Uncharacterized protein</fullName>
    </submittedName>
</protein>
<dbReference type="KEGG" id="fpal:HYN49_13700"/>
<sequence length="194" mass="22631">MPKSLIEFYFPQLSADFVKKQEDCISQKRFPCDFPEPNDSLNDFVNTWYSKHLKSLKEPIIYNSTQNSTETVRFTHLGTWSNPRFYRIEKSPSGLRGYYGKTNGLGGYDAGKRIEYKEKILPDENWNQILNQIKIANFWNIQTQDPNMILDGEEWILEILIDGRYHVVSRNSPGNYGGEEYAKLCNLVMTLVKK</sequence>
<evidence type="ECO:0000313" key="1">
    <source>
        <dbReference type="EMBL" id="AWI26871.1"/>
    </source>
</evidence>
<dbReference type="EMBL" id="CP029187">
    <property type="protein sequence ID" value="AWI26871.1"/>
    <property type="molecule type" value="Genomic_DNA"/>
</dbReference>
<accession>A0A2S1SKH1</accession>
<dbReference type="Proteomes" id="UP000244937">
    <property type="component" value="Chromosome"/>
</dbReference>
<evidence type="ECO:0000313" key="2">
    <source>
        <dbReference type="Proteomes" id="UP000244937"/>
    </source>
</evidence>
<organism evidence="1 2">
    <name type="scientific">Flavobacterium pallidum</name>
    <dbReference type="NCBI Taxonomy" id="2172098"/>
    <lineage>
        <taxon>Bacteria</taxon>
        <taxon>Pseudomonadati</taxon>
        <taxon>Bacteroidota</taxon>
        <taxon>Flavobacteriia</taxon>
        <taxon>Flavobacteriales</taxon>
        <taxon>Flavobacteriaceae</taxon>
        <taxon>Flavobacterium</taxon>
    </lineage>
</organism>
<dbReference type="AlphaFoldDB" id="A0A2S1SKH1"/>
<gene>
    <name evidence="1" type="ORF">HYN49_13700</name>
</gene>
<keyword evidence="2" id="KW-1185">Reference proteome</keyword>
<proteinExistence type="predicted"/>